<dbReference type="InterPro" id="IPR015421">
    <property type="entry name" value="PyrdxlP-dep_Trfase_major"/>
</dbReference>
<comment type="cofactor">
    <cofactor evidence="1">
        <name>pyridoxal 5'-phosphate</name>
        <dbReference type="ChEBI" id="CHEBI:597326"/>
    </cofactor>
</comment>
<evidence type="ECO:0000259" key="4">
    <source>
        <dbReference type="Pfam" id="PF01212"/>
    </source>
</evidence>
<dbReference type="CDD" id="cd06502">
    <property type="entry name" value="TA_like"/>
    <property type="match status" value="1"/>
</dbReference>
<dbReference type="InterPro" id="IPR015424">
    <property type="entry name" value="PyrdxlP-dep_Trfase"/>
</dbReference>
<comment type="similarity">
    <text evidence="2">Belongs to the threonine aldolase family.</text>
</comment>
<dbReference type="Gene3D" id="3.40.640.10">
    <property type="entry name" value="Type I PLP-dependent aspartate aminotransferase-like (Major domain)"/>
    <property type="match status" value="1"/>
</dbReference>
<name>A0ABR3GTK0_9PEZI</name>
<protein>
    <recommendedName>
        <fullName evidence="4">Aromatic amino acid beta-eliminating lyase/threonine aldolase domain-containing protein</fullName>
    </recommendedName>
</protein>
<accession>A0ABR3GTK0</accession>
<dbReference type="PANTHER" id="PTHR48097:SF9">
    <property type="entry name" value="L-THREONINE ALDOLASE"/>
    <property type="match status" value="1"/>
</dbReference>
<dbReference type="NCBIfam" id="NF041359">
    <property type="entry name" value="GntG_guanitoxin"/>
    <property type="match status" value="1"/>
</dbReference>
<dbReference type="Proteomes" id="UP001447188">
    <property type="component" value="Unassembled WGS sequence"/>
</dbReference>
<organism evidence="5 6">
    <name type="scientific">Discina gigas</name>
    <dbReference type="NCBI Taxonomy" id="1032678"/>
    <lineage>
        <taxon>Eukaryota</taxon>
        <taxon>Fungi</taxon>
        <taxon>Dikarya</taxon>
        <taxon>Ascomycota</taxon>
        <taxon>Pezizomycotina</taxon>
        <taxon>Pezizomycetes</taxon>
        <taxon>Pezizales</taxon>
        <taxon>Discinaceae</taxon>
        <taxon>Discina</taxon>
    </lineage>
</organism>
<keyword evidence="3" id="KW-0663">Pyridoxal phosphate</keyword>
<feature type="domain" description="Aromatic amino acid beta-eliminating lyase/threonine aldolase" evidence="4">
    <location>
        <begin position="17"/>
        <end position="303"/>
    </location>
</feature>
<sequence>MVAPKISEWASSPAAFDFRSDTLTTPTPSMLASLTHASLGDEVYLESTTTTSLESRLAKLFAKPAALFVLSGTMGNQLCLRSHLTQPPHSVLCDVRAHINVYEAGGVASLSQALVTAVRPSNGKWITLEDVKKEVILGSDIHYAPTRVISVENTINGVIMPLEEIRRISEFAREHGIKMHLDGARLWNACSVPDAPELHEYAALVDSLSVCMSKSLGAPVGSFILGEKKFIDHGRHMRKAIGGGIRQAGLLTAMAEVALDEVFLGGRLAETNGYAKRLEAKWRALGGETTLPVDTNMVWLDLEKRGVSMEVWMEEARKRGVRIGGGRIVCHYQNSTEAIEKLELAMEAACKRAIKSNANGEKAGDVE</sequence>
<dbReference type="InterPro" id="IPR023603">
    <property type="entry name" value="Low_specificity_L-TA-like"/>
</dbReference>
<dbReference type="SUPFAM" id="SSF53383">
    <property type="entry name" value="PLP-dependent transferases"/>
    <property type="match status" value="1"/>
</dbReference>
<gene>
    <name evidence="5" type="ORF">Q9L58_001703</name>
</gene>
<evidence type="ECO:0000313" key="6">
    <source>
        <dbReference type="Proteomes" id="UP001447188"/>
    </source>
</evidence>
<evidence type="ECO:0000256" key="1">
    <source>
        <dbReference type="ARBA" id="ARBA00001933"/>
    </source>
</evidence>
<proteinExistence type="inferred from homology"/>
<reference evidence="5 6" key="1">
    <citation type="submission" date="2024-02" db="EMBL/GenBank/DDBJ databases">
        <title>Discinaceae phylogenomics.</title>
        <authorList>
            <person name="Dirks A.C."/>
            <person name="James T.Y."/>
        </authorList>
    </citation>
    <scope>NUCLEOTIDE SEQUENCE [LARGE SCALE GENOMIC DNA]</scope>
    <source>
        <strain evidence="5 6">ACD0624</strain>
    </source>
</reference>
<dbReference type="PANTHER" id="PTHR48097">
    <property type="entry name" value="L-THREONINE ALDOLASE-RELATED"/>
    <property type="match status" value="1"/>
</dbReference>
<evidence type="ECO:0000313" key="5">
    <source>
        <dbReference type="EMBL" id="KAL0639242.1"/>
    </source>
</evidence>
<comment type="caution">
    <text evidence="5">The sequence shown here is derived from an EMBL/GenBank/DDBJ whole genome shotgun (WGS) entry which is preliminary data.</text>
</comment>
<dbReference type="EMBL" id="JBBBZM010000013">
    <property type="protein sequence ID" value="KAL0639242.1"/>
    <property type="molecule type" value="Genomic_DNA"/>
</dbReference>
<evidence type="ECO:0000256" key="2">
    <source>
        <dbReference type="ARBA" id="ARBA00006966"/>
    </source>
</evidence>
<keyword evidence="6" id="KW-1185">Reference proteome</keyword>
<evidence type="ECO:0000256" key="3">
    <source>
        <dbReference type="ARBA" id="ARBA00022898"/>
    </source>
</evidence>
<dbReference type="PIRSF" id="PIRSF017617">
    <property type="entry name" value="Thr_aldolase"/>
    <property type="match status" value="1"/>
</dbReference>
<dbReference type="Gene3D" id="3.90.1150.10">
    <property type="entry name" value="Aspartate Aminotransferase, domain 1"/>
    <property type="match status" value="1"/>
</dbReference>
<dbReference type="InterPro" id="IPR001597">
    <property type="entry name" value="ArAA_b-elim_lyase/Thr_aldolase"/>
</dbReference>
<dbReference type="InterPro" id="IPR015422">
    <property type="entry name" value="PyrdxlP-dep_Trfase_small"/>
</dbReference>
<dbReference type="Pfam" id="PF01212">
    <property type="entry name" value="Beta_elim_lyase"/>
    <property type="match status" value="1"/>
</dbReference>